<dbReference type="InterPro" id="IPR009241">
    <property type="entry name" value="HigB-like"/>
</dbReference>
<comment type="caution">
    <text evidence="1">The sequence shown here is derived from an EMBL/GenBank/DDBJ whole genome shotgun (WGS) entry which is preliminary data.</text>
</comment>
<sequence length="118" mass="13503">MIIAYLLYIAFTRWTVETLDIVDSEIEALPPGLQSRLIRLMEAVENVGLEQLREPHVKHLEGKLWELRAKAFEGIARGIYVTVTGRRVVILHVFVKKSQKTPKAALEIARARMKEVKP</sequence>
<dbReference type="AlphaFoldDB" id="A0A4R2CHA6"/>
<proteinExistence type="predicted"/>
<protein>
    <submittedName>
        <fullName evidence="1">Phage-related protein</fullName>
    </submittedName>
</protein>
<dbReference type="Pfam" id="PF05973">
    <property type="entry name" value="Gp49"/>
    <property type="match status" value="1"/>
</dbReference>
<name>A0A4R2CHA6_SHIGR</name>
<dbReference type="EMBL" id="SLVX01000019">
    <property type="protein sequence ID" value="TCN38544.1"/>
    <property type="molecule type" value="Genomic_DNA"/>
</dbReference>
<evidence type="ECO:0000313" key="1">
    <source>
        <dbReference type="EMBL" id="TCN38544.1"/>
    </source>
</evidence>
<accession>A0A4R2CHA6</accession>
<dbReference type="Proteomes" id="UP000295351">
    <property type="component" value="Unassembled WGS sequence"/>
</dbReference>
<gene>
    <name evidence="1" type="ORF">EV665_11956</name>
</gene>
<reference evidence="1 2" key="1">
    <citation type="submission" date="2019-03" db="EMBL/GenBank/DDBJ databases">
        <title>Genomic Encyclopedia of Type Strains, Phase IV (KMG-IV): sequencing the most valuable type-strain genomes for metagenomic binning, comparative biology and taxonomic classification.</title>
        <authorList>
            <person name="Goeker M."/>
        </authorList>
    </citation>
    <scope>NUCLEOTIDE SEQUENCE [LARGE SCALE GENOMIC DNA]</scope>
    <source>
        <strain evidence="1 2">DSM 18401</strain>
    </source>
</reference>
<keyword evidence="2" id="KW-1185">Reference proteome</keyword>
<evidence type="ECO:0000313" key="2">
    <source>
        <dbReference type="Proteomes" id="UP000295351"/>
    </source>
</evidence>
<dbReference type="RefSeq" id="WP_342636230.1">
    <property type="nucleotide sequence ID" value="NZ_BAABEI010000012.1"/>
</dbReference>
<organism evidence="1 2">
    <name type="scientific">Shinella granuli</name>
    <dbReference type="NCBI Taxonomy" id="323621"/>
    <lineage>
        <taxon>Bacteria</taxon>
        <taxon>Pseudomonadati</taxon>
        <taxon>Pseudomonadota</taxon>
        <taxon>Alphaproteobacteria</taxon>
        <taxon>Hyphomicrobiales</taxon>
        <taxon>Rhizobiaceae</taxon>
        <taxon>Shinella</taxon>
    </lineage>
</organism>